<proteinExistence type="predicted"/>
<dbReference type="AlphaFoldDB" id="A0A401V268"/>
<sequence>MTGRALQTALDYHRAWSRHDVDAAMALVADDVVCDAPGGPVTGIDAFRAFMGPFATSTTRTEILGAFGDDDTAVVLYDTDSTLVRHAPGAEWVRVAGGRITHMTIVFDRLPFAQARAAAS</sequence>
<keyword evidence="3" id="KW-1185">Reference proteome</keyword>
<dbReference type="Gene3D" id="3.10.450.50">
    <property type="match status" value="1"/>
</dbReference>
<gene>
    <name evidence="2" type="ORF">CTKZ_25660</name>
</gene>
<dbReference type="Pfam" id="PF12680">
    <property type="entry name" value="SnoaL_2"/>
    <property type="match status" value="1"/>
</dbReference>
<feature type="domain" description="SnoaL-like" evidence="1">
    <location>
        <begin position="11"/>
        <end position="103"/>
    </location>
</feature>
<dbReference type="SUPFAM" id="SSF54427">
    <property type="entry name" value="NTF2-like"/>
    <property type="match status" value="1"/>
</dbReference>
<dbReference type="EMBL" id="BHYL01000223">
    <property type="protein sequence ID" value="GCD21004.1"/>
    <property type="molecule type" value="Genomic_DNA"/>
</dbReference>
<evidence type="ECO:0000313" key="2">
    <source>
        <dbReference type="EMBL" id="GCD21004.1"/>
    </source>
</evidence>
<dbReference type="InterPro" id="IPR032710">
    <property type="entry name" value="NTF2-like_dom_sf"/>
</dbReference>
<dbReference type="InterPro" id="IPR037401">
    <property type="entry name" value="SnoaL-like"/>
</dbReference>
<dbReference type="OrthoDB" id="3257148at2"/>
<dbReference type="RefSeq" id="WP_124343517.1">
    <property type="nucleotide sequence ID" value="NZ_BHYL01000223.1"/>
</dbReference>
<comment type="caution">
    <text evidence="2">The sequence shown here is derived from an EMBL/GenBank/DDBJ whole genome shotgun (WGS) entry which is preliminary data.</text>
</comment>
<evidence type="ECO:0000313" key="3">
    <source>
        <dbReference type="Proteomes" id="UP000288246"/>
    </source>
</evidence>
<name>A0A401V268_9CELL</name>
<accession>A0A401V268</accession>
<reference evidence="2 3" key="1">
    <citation type="submission" date="2018-11" db="EMBL/GenBank/DDBJ databases">
        <title>Draft genome sequence of Cellulomonas takizawaensis strain TKZ-21.</title>
        <authorList>
            <person name="Yamamura H."/>
            <person name="Hayashi T."/>
            <person name="Hamada M."/>
            <person name="Serisawa Y."/>
            <person name="Matsuyama K."/>
            <person name="Nakagawa Y."/>
            <person name="Otoguro M."/>
            <person name="Yanagida F."/>
            <person name="Hayakawa M."/>
        </authorList>
    </citation>
    <scope>NUCLEOTIDE SEQUENCE [LARGE SCALE GENOMIC DNA]</scope>
    <source>
        <strain evidence="2 3">TKZ-21</strain>
    </source>
</reference>
<evidence type="ECO:0000259" key="1">
    <source>
        <dbReference type="Pfam" id="PF12680"/>
    </source>
</evidence>
<protein>
    <recommendedName>
        <fullName evidence="1">SnoaL-like domain-containing protein</fullName>
    </recommendedName>
</protein>
<organism evidence="2 3">
    <name type="scientific">Cellulomonas algicola</name>
    <dbReference type="NCBI Taxonomy" id="2071633"/>
    <lineage>
        <taxon>Bacteria</taxon>
        <taxon>Bacillati</taxon>
        <taxon>Actinomycetota</taxon>
        <taxon>Actinomycetes</taxon>
        <taxon>Micrococcales</taxon>
        <taxon>Cellulomonadaceae</taxon>
        <taxon>Cellulomonas</taxon>
    </lineage>
</organism>
<dbReference type="Proteomes" id="UP000288246">
    <property type="component" value="Unassembled WGS sequence"/>
</dbReference>